<comment type="cofactor">
    <cofactor evidence="1">
        <name>adenosylcob(III)alamin</name>
        <dbReference type="ChEBI" id="CHEBI:18408"/>
    </cofactor>
</comment>
<evidence type="ECO:0000256" key="5">
    <source>
        <dbReference type="ARBA" id="ARBA00023285"/>
    </source>
</evidence>
<dbReference type="OrthoDB" id="9762378at2"/>
<dbReference type="Gene3D" id="3.20.20.240">
    <property type="entry name" value="Methylmalonyl-CoA mutase"/>
    <property type="match status" value="1"/>
</dbReference>
<dbReference type="InterPro" id="IPR036724">
    <property type="entry name" value="Cobalamin-bd_sf"/>
</dbReference>
<reference evidence="7 8" key="1">
    <citation type="submission" date="2015-03" db="EMBL/GenBank/DDBJ databases">
        <title>Genome assembly of Sandaracinus amylolyticus DSM 53668.</title>
        <authorList>
            <person name="Sharma G."/>
            <person name="Subramanian S."/>
        </authorList>
    </citation>
    <scope>NUCLEOTIDE SEQUENCE [LARGE SCALE GENOMIC DNA]</scope>
    <source>
        <strain evidence="7 8">DSM 53668</strain>
    </source>
</reference>
<dbReference type="SUPFAM" id="SSF52242">
    <property type="entry name" value="Cobalamin (vitamin B12)-binding domain"/>
    <property type="match status" value="1"/>
</dbReference>
<comment type="similarity">
    <text evidence="2">Belongs to the methylmalonyl-CoA mutase family.</text>
</comment>
<dbReference type="Pfam" id="PF01642">
    <property type="entry name" value="MM_CoA_mutase"/>
    <property type="match status" value="1"/>
</dbReference>
<keyword evidence="3" id="KW-0846">Cobalamin</keyword>
<feature type="domain" description="Methylmalonyl-CoA mutase alpha/beta chain catalytic" evidence="6">
    <location>
        <begin position="149"/>
        <end position="378"/>
    </location>
</feature>
<dbReference type="RefSeq" id="WP_053234024.1">
    <property type="nucleotide sequence ID" value="NZ_CP011125.1"/>
</dbReference>
<dbReference type="PANTHER" id="PTHR48101:SF4">
    <property type="entry name" value="METHYLMALONYL-COA MUTASE, MITOCHONDRIAL"/>
    <property type="match status" value="1"/>
</dbReference>
<dbReference type="InterPro" id="IPR016176">
    <property type="entry name" value="Cbl-dep_enz_cat"/>
</dbReference>
<evidence type="ECO:0000259" key="6">
    <source>
        <dbReference type="Pfam" id="PF01642"/>
    </source>
</evidence>
<dbReference type="AlphaFoldDB" id="A0A0F6W459"/>
<evidence type="ECO:0000256" key="3">
    <source>
        <dbReference type="ARBA" id="ARBA00022628"/>
    </source>
</evidence>
<dbReference type="GO" id="GO:0046872">
    <property type="term" value="F:metal ion binding"/>
    <property type="evidence" value="ECO:0007669"/>
    <property type="project" value="InterPro"/>
</dbReference>
<name>A0A0F6W459_9BACT</name>
<evidence type="ECO:0000256" key="4">
    <source>
        <dbReference type="ARBA" id="ARBA00023235"/>
    </source>
</evidence>
<dbReference type="SUPFAM" id="SSF51703">
    <property type="entry name" value="Cobalamin (vitamin B12)-dependent enzymes"/>
    <property type="match status" value="1"/>
</dbReference>
<evidence type="ECO:0000256" key="1">
    <source>
        <dbReference type="ARBA" id="ARBA00001922"/>
    </source>
</evidence>
<dbReference type="Proteomes" id="UP000034883">
    <property type="component" value="Chromosome"/>
</dbReference>
<dbReference type="GO" id="GO:0031419">
    <property type="term" value="F:cobalamin binding"/>
    <property type="evidence" value="ECO:0007669"/>
    <property type="project" value="UniProtKB-KW"/>
</dbReference>
<organism evidence="7 8">
    <name type="scientific">Sandaracinus amylolyticus</name>
    <dbReference type="NCBI Taxonomy" id="927083"/>
    <lineage>
        <taxon>Bacteria</taxon>
        <taxon>Pseudomonadati</taxon>
        <taxon>Myxococcota</taxon>
        <taxon>Polyangia</taxon>
        <taxon>Polyangiales</taxon>
        <taxon>Sandaracinaceae</taxon>
        <taxon>Sandaracinus</taxon>
    </lineage>
</organism>
<protein>
    <submittedName>
        <fullName evidence="7">Methylmalonyl-CoA mutase</fullName>
    </submittedName>
</protein>
<evidence type="ECO:0000256" key="2">
    <source>
        <dbReference type="ARBA" id="ARBA00008465"/>
    </source>
</evidence>
<accession>A0A0F6W459</accession>
<dbReference type="STRING" id="927083.DB32_003976"/>
<keyword evidence="8" id="KW-1185">Reference proteome</keyword>
<dbReference type="GO" id="GO:0016866">
    <property type="term" value="F:intramolecular transferase activity"/>
    <property type="evidence" value="ECO:0007669"/>
    <property type="project" value="InterPro"/>
</dbReference>
<evidence type="ECO:0000313" key="8">
    <source>
        <dbReference type="Proteomes" id="UP000034883"/>
    </source>
</evidence>
<gene>
    <name evidence="7" type="ORF">DB32_003976</name>
</gene>
<keyword evidence="5" id="KW-0170">Cobalt</keyword>
<evidence type="ECO:0000313" key="7">
    <source>
        <dbReference type="EMBL" id="AKF06827.1"/>
    </source>
</evidence>
<dbReference type="EMBL" id="CP011125">
    <property type="protein sequence ID" value="AKF06827.1"/>
    <property type="molecule type" value="Genomic_DNA"/>
</dbReference>
<sequence length="506" mass="53036">MTSHADQDLERWRALVERGLKGAPFDSLVGTTLEGIAIEPLYTERDRPSEEGVPWAPSSPLVGPVLHRADAATLDAQRREGATFVWLDAPLEDIPELPAIDGLEVLAVGTQGASLARSHVRSVSGVDVLRAAEIEAAIRAGRAALGVNVSFYRELGVDAVDELGLALASWVRALRALEARGLDVDACVRATTFAVGLGTDFFGEIAKLRALRRLVDRIASVCGARSRPFIAARTSARELAELDASNNLLRGTLAIAAGLIGGADAVACDEAAARTGRLARNLPLVLALESHLGAVADPARGSYFVESLTDSLTRAGWESFRAIEREGGDTPAVRASRIERASAARRAAVATRRKPIVGVSRFPTKEPAPPLEHGSLHDSAAFEALRARARRHAARVITLDACPPARVDFAREILAISGLPDDVVAFTDDALGDASIVILAAPDAALPVEVPAAVRALRAAGAKAIGVAAKPGAHEQALRDAGVDAFVFLGADVVAFAETLLAKASS</sequence>
<dbReference type="KEGG" id="samy:DB32_003976"/>
<keyword evidence="4" id="KW-0413">Isomerase</keyword>
<dbReference type="InterPro" id="IPR006099">
    <property type="entry name" value="MeMalonylCoA_mutase_a/b_cat"/>
</dbReference>
<dbReference type="PANTHER" id="PTHR48101">
    <property type="entry name" value="METHYLMALONYL-COA MUTASE, MITOCHONDRIAL-RELATED"/>
    <property type="match status" value="1"/>
</dbReference>
<proteinExistence type="inferred from homology"/>